<dbReference type="EMBL" id="AP023322">
    <property type="protein sequence ID" value="BCI63575.1"/>
    <property type="molecule type" value="Genomic_DNA"/>
</dbReference>
<dbReference type="Proteomes" id="UP000594042">
    <property type="component" value="Chromosome"/>
</dbReference>
<dbReference type="KEGG" id="copr:Cop2CBH44_19280"/>
<dbReference type="InterPro" id="IPR047057">
    <property type="entry name" value="MerR_fam"/>
</dbReference>
<dbReference type="Gene3D" id="1.10.1660.10">
    <property type="match status" value="1"/>
</dbReference>
<keyword evidence="1" id="KW-0238">DNA-binding</keyword>
<reference evidence="4" key="1">
    <citation type="submission" date="2020-07" db="EMBL/GenBank/DDBJ databases">
        <title>Complete genome sequencing of Coprobacter sp. strain 2CBH44.</title>
        <authorList>
            <person name="Sakamoto M."/>
            <person name="Murakami T."/>
            <person name="Mori H."/>
        </authorList>
    </citation>
    <scope>NUCLEOTIDE SEQUENCE [LARGE SCALE GENOMIC DNA]</scope>
    <source>
        <strain evidence="4">2CBH44</strain>
    </source>
</reference>
<feature type="domain" description="HTH merR-type" evidence="2">
    <location>
        <begin position="12"/>
        <end position="82"/>
    </location>
</feature>
<dbReference type="GO" id="GO:0003700">
    <property type="term" value="F:DNA-binding transcription factor activity"/>
    <property type="evidence" value="ECO:0007669"/>
    <property type="project" value="InterPro"/>
</dbReference>
<accession>A0A7G1HUZ8</accession>
<organism evidence="3 4">
    <name type="scientific">Coprobacter secundus subsp. similis</name>
    <dbReference type="NCBI Taxonomy" id="2751153"/>
    <lineage>
        <taxon>Bacteria</taxon>
        <taxon>Pseudomonadati</taxon>
        <taxon>Bacteroidota</taxon>
        <taxon>Bacteroidia</taxon>
        <taxon>Bacteroidales</taxon>
        <taxon>Barnesiellaceae</taxon>
        <taxon>Coprobacter</taxon>
    </lineage>
</organism>
<evidence type="ECO:0000313" key="3">
    <source>
        <dbReference type="EMBL" id="BCI63575.1"/>
    </source>
</evidence>
<name>A0A7G1HUZ8_9BACT</name>
<dbReference type="PANTHER" id="PTHR30204:SF15">
    <property type="entry name" value="BLL5018 PROTEIN"/>
    <property type="match status" value="1"/>
</dbReference>
<protein>
    <submittedName>
        <fullName evidence="3">Transcriptional regulator</fullName>
    </submittedName>
</protein>
<proteinExistence type="predicted"/>
<dbReference type="InterPro" id="IPR009061">
    <property type="entry name" value="DNA-bd_dom_put_sf"/>
</dbReference>
<gene>
    <name evidence="3" type="ORF">Cop2CBH44_19280</name>
</gene>
<dbReference type="PANTHER" id="PTHR30204">
    <property type="entry name" value="REDOX-CYCLING DRUG-SENSING TRANSCRIPTIONAL ACTIVATOR SOXR"/>
    <property type="match status" value="1"/>
</dbReference>
<dbReference type="RefSeq" id="WP_021929998.1">
    <property type="nucleotide sequence ID" value="NZ_AP023322.1"/>
</dbReference>
<evidence type="ECO:0000256" key="1">
    <source>
        <dbReference type="ARBA" id="ARBA00023125"/>
    </source>
</evidence>
<dbReference type="AlphaFoldDB" id="A0A7G1HUZ8"/>
<evidence type="ECO:0000259" key="2">
    <source>
        <dbReference type="PROSITE" id="PS50937"/>
    </source>
</evidence>
<dbReference type="Pfam" id="PF13411">
    <property type="entry name" value="MerR_1"/>
    <property type="match status" value="1"/>
</dbReference>
<dbReference type="InterPro" id="IPR000551">
    <property type="entry name" value="MerR-type_HTH_dom"/>
</dbReference>
<dbReference type="SUPFAM" id="SSF46955">
    <property type="entry name" value="Putative DNA-binding domain"/>
    <property type="match status" value="1"/>
</dbReference>
<dbReference type="PROSITE" id="PS50937">
    <property type="entry name" value="HTH_MERR_2"/>
    <property type="match status" value="1"/>
</dbReference>
<keyword evidence="4" id="KW-1185">Reference proteome</keyword>
<dbReference type="GO" id="GO:0003677">
    <property type="term" value="F:DNA binding"/>
    <property type="evidence" value="ECO:0007669"/>
    <property type="project" value="UniProtKB-KW"/>
</dbReference>
<dbReference type="CDD" id="cd04765">
    <property type="entry name" value="HTH_MlrA-like_sg2"/>
    <property type="match status" value="1"/>
</dbReference>
<evidence type="ECO:0000313" key="4">
    <source>
        <dbReference type="Proteomes" id="UP000594042"/>
    </source>
</evidence>
<dbReference type="SMART" id="SM00422">
    <property type="entry name" value="HTH_MERR"/>
    <property type="match status" value="1"/>
</dbReference>
<sequence>MKNNETNQHRLYYTIGEVADYFNVNESLLRFWEKEFDIINPRKSSKGTRYYSPVDIENIRLIYYLTKEKGLTLSGAKKKLKENKDGVIRNHEIIHHLKNIKSELIAIRDEFSVIEETSESDNTHNI</sequence>